<dbReference type="Proteomes" id="UP000318288">
    <property type="component" value="Unassembled WGS sequence"/>
</dbReference>
<dbReference type="AlphaFoldDB" id="A0A5C6EF19"/>
<sequence length="791" mass="88164" precursor="true">MLRAFLALVIVSWIAAEPSWAGRHDVDESSNPKANQTFADEAAAPEEPLTLWYRKPATRWETEALPVGNGRMAAMVFGGVNNERIQFNEETVWDGVPTDYNNPEALKALPEVRRLLFEGKNDEATRLAGRTMMGRPMKVKSYQTLGDVHLDFPNTDKVSGYRRDLDLTTAINRTHYTVDGIEYTREVFVSAPDQAIVIHLAANQPGKINFTARFARENASTKSAPENKLVLQGKLGVDYEAQLRPVVNGGSVTSADGTLKVSDADDVTLIVVAATSYNNATDISGDATARCDKYLQSIGNKSYEDLRAAHVADYQKLFNRVQLDLGSTGAVNKPTDQRLRDIKKGKHDPQFEALYFQFGRYLLISSSRPGYLPANLQGKWAQQYNAAWNSDYHFNINFQMNYWPAQTTNLSECHQPFFDYVESLVPFGEKTAKVHYGASGWTLHHLSDIFGMTAPADGVHGIWPMGAAWASRDLMEHYRFGGDKEFLSQRAYPMMKGAAEFLLDYLVEAPEGTPAAGRLVTSPSHSPENAFIKADGTESVFTYASTMDLQIVHDLFTSLLEANRAIDPSGNFDKEFRSELETALAKLQPLQISAKTGRLQEWIEDYEEKDVNHRHTSHLYGFHPGNQITKNATPDLYEAAKKSLEARGDFGKGWSMAWKVNFWARFHDGDRAHVLLGNLHKKMTLTNLFDTHPPFQIDGNFGGTAAIAEMLLQSHDGEVHLLPALPAVWKSGSVKGLRARGGFEVDIAWKDGQLTEATIRSLSGIPLQVRYGNEVRKQDLAEGDRFTWNGS</sequence>
<dbReference type="PANTHER" id="PTHR31084">
    <property type="entry name" value="ALPHA-L-FUCOSIDASE 2"/>
    <property type="match status" value="1"/>
</dbReference>
<feature type="compositionally biased region" description="Polar residues" evidence="1">
    <location>
        <begin position="29"/>
        <end position="38"/>
    </location>
</feature>
<accession>A0A5C6EF19</accession>
<dbReference type="Pfam" id="PF21307">
    <property type="entry name" value="Glyco_hydro_95_C"/>
    <property type="match status" value="1"/>
</dbReference>
<dbReference type="InterPro" id="IPR049053">
    <property type="entry name" value="AFCA-like_C"/>
</dbReference>
<dbReference type="InterPro" id="IPR008928">
    <property type="entry name" value="6-hairpin_glycosidase_sf"/>
</dbReference>
<proteinExistence type="predicted"/>
<dbReference type="Gene3D" id="1.50.10.10">
    <property type="match status" value="1"/>
</dbReference>
<protein>
    <submittedName>
        <fullName evidence="6">Uncharacterized protein</fullName>
    </submittedName>
</protein>
<dbReference type="FunFam" id="1.50.10.10:FF:000028">
    <property type="entry name" value="Alpha-L-fucosidase 2"/>
    <property type="match status" value="1"/>
</dbReference>
<evidence type="ECO:0000313" key="7">
    <source>
        <dbReference type="Proteomes" id="UP000318288"/>
    </source>
</evidence>
<evidence type="ECO:0000256" key="1">
    <source>
        <dbReference type="SAM" id="MobiDB-lite"/>
    </source>
</evidence>
<organism evidence="6 7">
    <name type="scientific">Rubripirellula tenax</name>
    <dbReference type="NCBI Taxonomy" id="2528015"/>
    <lineage>
        <taxon>Bacteria</taxon>
        <taxon>Pseudomonadati</taxon>
        <taxon>Planctomycetota</taxon>
        <taxon>Planctomycetia</taxon>
        <taxon>Pirellulales</taxon>
        <taxon>Pirellulaceae</taxon>
        <taxon>Rubripirellula</taxon>
    </lineage>
</organism>
<dbReference type="Pfam" id="PF14498">
    <property type="entry name" value="Glyco_hyd_65N_2"/>
    <property type="match status" value="1"/>
</dbReference>
<evidence type="ECO:0000313" key="6">
    <source>
        <dbReference type="EMBL" id="TWU46176.1"/>
    </source>
</evidence>
<dbReference type="PANTHER" id="PTHR31084:SF0">
    <property type="entry name" value="ALPHA-L-FUCOSIDASE 2"/>
    <property type="match status" value="1"/>
</dbReference>
<evidence type="ECO:0000256" key="2">
    <source>
        <dbReference type="SAM" id="SignalP"/>
    </source>
</evidence>
<dbReference type="InterPro" id="IPR054363">
    <property type="entry name" value="GH95_cat"/>
</dbReference>
<comment type="caution">
    <text evidence="6">The sequence shown here is derived from an EMBL/GenBank/DDBJ whole genome shotgun (WGS) entry which is preliminary data.</text>
</comment>
<dbReference type="Gene3D" id="2.70.98.50">
    <property type="entry name" value="putative glycoside hydrolase family protein from bacillus halodurans"/>
    <property type="match status" value="1"/>
</dbReference>
<dbReference type="InterPro" id="IPR016518">
    <property type="entry name" value="Alpha-L-fucosidase"/>
</dbReference>
<feature type="chain" id="PRO_5023081172" evidence="2">
    <location>
        <begin position="22"/>
        <end position="791"/>
    </location>
</feature>
<dbReference type="InterPro" id="IPR012341">
    <property type="entry name" value="6hp_glycosidase-like_sf"/>
</dbReference>
<dbReference type="GO" id="GO:0004560">
    <property type="term" value="F:alpha-L-fucosidase activity"/>
    <property type="evidence" value="ECO:0007669"/>
    <property type="project" value="InterPro"/>
</dbReference>
<feature type="domain" description="Alpha fucosidase A-like C-terminal" evidence="4">
    <location>
        <begin position="713"/>
        <end position="778"/>
    </location>
</feature>
<feature type="domain" description="Glycosyl hydrolase family 95 catalytic" evidence="5">
    <location>
        <begin position="302"/>
        <end position="711"/>
    </location>
</feature>
<reference evidence="6 7" key="1">
    <citation type="submission" date="2019-02" db="EMBL/GenBank/DDBJ databases">
        <title>Deep-cultivation of Planctomycetes and their phenomic and genomic characterization uncovers novel biology.</title>
        <authorList>
            <person name="Wiegand S."/>
            <person name="Jogler M."/>
            <person name="Boedeker C."/>
            <person name="Pinto D."/>
            <person name="Vollmers J."/>
            <person name="Rivas-Marin E."/>
            <person name="Kohn T."/>
            <person name="Peeters S.H."/>
            <person name="Heuer A."/>
            <person name="Rast P."/>
            <person name="Oberbeckmann S."/>
            <person name="Bunk B."/>
            <person name="Jeske O."/>
            <person name="Meyerdierks A."/>
            <person name="Storesund J.E."/>
            <person name="Kallscheuer N."/>
            <person name="Luecker S."/>
            <person name="Lage O.M."/>
            <person name="Pohl T."/>
            <person name="Merkel B.J."/>
            <person name="Hornburger P."/>
            <person name="Mueller R.-W."/>
            <person name="Bruemmer F."/>
            <person name="Labrenz M."/>
            <person name="Spormann A.M."/>
            <person name="Op Den Camp H."/>
            <person name="Overmann J."/>
            <person name="Amann R."/>
            <person name="Jetten M.S.M."/>
            <person name="Mascher T."/>
            <person name="Medema M.H."/>
            <person name="Devos D.P."/>
            <person name="Kaster A.-K."/>
            <person name="Ovreas L."/>
            <person name="Rohde M."/>
            <person name="Galperin M.Y."/>
            <person name="Jogler C."/>
        </authorList>
    </citation>
    <scope>NUCLEOTIDE SEQUENCE [LARGE SCALE GENOMIC DNA]</scope>
    <source>
        <strain evidence="6 7">Poly51</strain>
    </source>
</reference>
<evidence type="ECO:0000259" key="4">
    <source>
        <dbReference type="Pfam" id="PF21307"/>
    </source>
</evidence>
<feature type="region of interest" description="Disordered" evidence="1">
    <location>
        <begin position="22"/>
        <end position="41"/>
    </location>
</feature>
<feature type="signal peptide" evidence="2">
    <location>
        <begin position="1"/>
        <end position="21"/>
    </location>
</feature>
<gene>
    <name evidence="6" type="ORF">Poly51_55710</name>
</gene>
<evidence type="ECO:0000259" key="3">
    <source>
        <dbReference type="Pfam" id="PF14498"/>
    </source>
</evidence>
<dbReference type="SUPFAM" id="SSF48208">
    <property type="entry name" value="Six-hairpin glycosidases"/>
    <property type="match status" value="1"/>
</dbReference>
<dbReference type="PIRSF" id="PIRSF007663">
    <property type="entry name" value="UCP007663"/>
    <property type="match status" value="1"/>
</dbReference>
<dbReference type="InterPro" id="IPR027414">
    <property type="entry name" value="GH95_N_dom"/>
</dbReference>
<keyword evidence="7" id="KW-1185">Reference proteome</keyword>
<dbReference type="Pfam" id="PF22124">
    <property type="entry name" value="Glyco_hydro_95_cat"/>
    <property type="match status" value="1"/>
</dbReference>
<name>A0A5C6EF19_9BACT</name>
<keyword evidence="2" id="KW-0732">Signal</keyword>
<dbReference type="OrthoDB" id="9802600at2"/>
<dbReference type="EMBL" id="SJPW01000008">
    <property type="protein sequence ID" value="TWU46176.1"/>
    <property type="molecule type" value="Genomic_DNA"/>
</dbReference>
<feature type="domain" description="Glycosyl hydrolase family 95 N-terminal" evidence="3">
    <location>
        <begin position="51"/>
        <end position="279"/>
    </location>
</feature>
<dbReference type="GO" id="GO:0005975">
    <property type="term" value="P:carbohydrate metabolic process"/>
    <property type="evidence" value="ECO:0007669"/>
    <property type="project" value="InterPro"/>
</dbReference>
<evidence type="ECO:0000259" key="5">
    <source>
        <dbReference type="Pfam" id="PF22124"/>
    </source>
</evidence>